<keyword evidence="2" id="KW-0479">Metal-binding</keyword>
<dbReference type="GO" id="GO:0016787">
    <property type="term" value="F:hydrolase activity"/>
    <property type="evidence" value="ECO:0007669"/>
    <property type="project" value="UniProtKB-KW"/>
</dbReference>
<keyword evidence="4" id="KW-0460">Magnesium</keyword>
<evidence type="ECO:0000259" key="5">
    <source>
        <dbReference type="Pfam" id="PF01850"/>
    </source>
</evidence>
<comment type="caution">
    <text evidence="6">The sequence shown here is derived from an EMBL/GenBank/DDBJ whole genome shotgun (WGS) entry which is preliminary data.</text>
</comment>
<dbReference type="OrthoDB" id="1525146at2"/>
<dbReference type="SUPFAM" id="SSF88723">
    <property type="entry name" value="PIN domain-like"/>
    <property type="match status" value="1"/>
</dbReference>
<dbReference type="Gene3D" id="3.40.50.1010">
    <property type="entry name" value="5'-nuclease"/>
    <property type="match status" value="1"/>
</dbReference>
<dbReference type="Pfam" id="PF01850">
    <property type="entry name" value="PIN"/>
    <property type="match status" value="1"/>
</dbReference>
<dbReference type="InterPro" id="IPR002716">
    <property type="entry name" value="PIN_dom"/>
</dbReference>
<protein>
    <submittedName>
        <fullName evidence="6">Type II toxin-antitoxin system VapC family toxin</fullName>
    </submittedName>
</protein>
<dbReference type="AlphaFoldDB" id="A0A4S5E5N3"/>
<evidence type="ECO:0000256" key="1">
    <source>
        <dbReference type="ARBA" id="ARBA00022722"/>
    </source>
</evidence>
<accession>A0A4S5E5N3</accession>
<sequence length="131" mass="13935">MIAYLDTSAALKLLVEERESEHVAEYLSGTPNLDIVASMLLHTELHCASQRRAAIPPASVNAVLRGVDLADATRSDFLVAAALPGRLRSADALHLATAIRLEADMLVTYDAEMRVAAVQAGLSVESPGARQ</sequence>
<dbReference type="CDD" id="cd09874">
    <property type="entry name" value="PIN_MT3492-like"/>
    <property type="match status" value="1"/>
</dbReference>
<evidence type="ECO:0000313" key="7">
    <source>
        <dbReference type="Proteomes" id="UP000305233"/>
    </source>
</evidence>
<evidence type="ECO:0000313" key="6">
    <source>
        <dbReference type="EMBL" id="THJ66808.1"/>
    </source>
</evidence>
<name>A0A4S5E5N3_9MICC</name>
<dbReference type="EMBL" id="SSWH01000005">
    <property type="protein sequence ID" value="THJ66808.1"/>
    <property type="molecule type" value="Genomic_DNA"/>
</dbReference>
<dbReference type="RefSeq" id="WP_136453908.1">
    <property type="nucleotide sequence ID" value="NZ_SSWH01000005.1"/>
</dbReference>
<evidence type="ECO:0000256" key="3">
    <source>
        <dbReference type="ARBA" id="ARBA00022801"/>
    </source>
</evidence>
<keyword evidence="1" id="KW-0540">Nuclease</keyword>
<dbReference type="InterPro" id="IPR029060">
    <property type="entry name" value="PIN-like_dom_sf"/>
</dbReference>
<reference evidence="6 7" key="1">
    <citation type="submission" date="2019-04" db="EMBL/GenBank/DDBJ databases">
        <authorList>
            <person name="Liu Q."/>
            <person name="Xin Y.-H."/>
        </authorList>
    </citation>
    <scope>NUCLEOTIDE SEQUENCE [LARGE SCALE GENOMIC DNA]</scope>
    <source>
        <strain evidence="6 7">AM23</strain>
    </source>
</reference>
<proteinExistence type="predicted"/>
<evidence type="ECO:0000256" key="4">
    <source>
        <dbReference type="ARBA" id="ARBA00022842"/>
    </source>
</evidence>
<evidence type="ECO:0000256" key="2">
    <source>
        <dbReference type="ARBA" id="ARBA00022723"/>
    </source>
</evidence>
<keyword evidence="3" id="KW-0378">Hydrolase</keyword>
<dbReference type="GO" id="GO:0046872">
    <property type="term" value="F:metal ion binding"/>
    <property type="evidence" value="ECO:0007669"/>
    <property type="project" value="UniProtKB-KW"/>
</dbReference>
<keyword evidence="7" id="KW-1185">Reference proteome</keyword>
<gene>
    <name evidence="6" type="ORF">E8P82_07725</name>
</gene>
<feature type="domain" description="PIN" evidence="5">
    <location>
        <begin position="4"/>
        <end position="117"/>
    </location>
</feature>
<organism evidence="6 7">
    <name type="scientific">Arthrobacter echini</name>
    <dbReference type="NCBI Taxonomy" id="1529066"/>
    <lineage>
        <taxon>Bacteria</taxon>
        <taxon>Bacillati</taxon>
        <taxon>Actinomycetota</taxon>
        <taxon>Actinomycetes</taxon>
        <taxon>Micrococcales</taxon>
        <taxon>Micrococcaceae</taxon>
        <taxon>Arthrobacter</taxon>
    </lineage>
</organism>
<dbReference type="Proteomes" id="UP000305233">
    <property type="component" value="Unassembled WGS sequence"/>
</dbReference>
<dbReference type="GO" id="GO:0004518">
    <property type="term" value="F:nuclease activity"/>
    <property type="evidence" value="ECO:0007669"/>
    <property type="project" value="UniProtKB-KW"/>
</dbReference>